<evidence type="ECO:0000313" key="3">
    <source>
        <dbReference type="EMBL" id="CAJ1375844.1"/>
    </source>
</evidence>
<feature type="coiled-coil region" evidence="1">
    <location>
        <begin position="482"/>
        <end position="509"/>
    </location>
</feature>
<accession>A0AA36HUZ9</accession>
<keyword evidence="4" id="KW-1185">Reference proteome</keyword>
<keyword evidence="2" id="KW-1133">Transmembrane helix</keyword>
<name>A0AA36HUZ9_9DINO</name>
<gene>
    <name evidence="3" type="ORF">EVOR1521_LOCUS5035</name>
</gene>
<dbReference type="Proteomes" id="UP001178507">
    <property type="component" value="Unassembled WGS sequence"/>
</dbReference>
<dbReference type="AlphaFoldDB" id="A0AA36HUZ9"/>
<feature type="transmembrane region" description="Helical" evidence="2">
    <location>
        <begin position="582"/>
        <end position="600"/>
    </location>
</feature>
<feature type="transmembrane region" description="Helical" evidence="2">
    <location>
        <begin position="312"/>
        <end position="334"/>
    </location>
</feature>
<proteinExistence type="predicted"/>
<feature type="transmembrane region" description="Helical" evidence="2">
    <location>
        <begin position="668"/>
        <end position="701"/>
    </location>
</feature>
<evidence type="ECO:0000256" key="1">
    <source>
        <dbReference type="SAM" id="Coils"/>
    </source>
</evidence>
<keyword evidence="2" id="KW-0472">Membrane</keyword>
<reference evidence="3" key="1">
    <citation type="submission" date="2023-08" db="EMBL/GenBank/DDBJ databases">
        <authorList>
            <person name="Chen Y."/>
            <person name="Shah S."/>
            <person name="Dougan E. K."/>
            <person name="Thang M."/>
            <person name="Chan C."/>
        </authorList>
    </citation>
    <scope>NUCLEOTIDE SEQUENCE</scope>
</reference>
<feature type="transmembrane region" description="Helical" evidence="2">
    <location>
        <begin position="83"/>
        <end position="106"/>
    </location>
</feature>
<keyword evidence="2" id="KW-0812">Transmembrane</keyword>
<evidence type="ECO:0000256" key="2">
    <source>
        <dbReference type="SAM" id="Phobius"/>
    </source>
</evidence>
<comment type="caution">
    <text evidence="3">The sequence shown here is derived from an EMBL/GenBank/DDBJ whole genome shotgun (WGS) entry which is preliminary data.</text>
</comment>
<dbReference type="EMBL" id="CAUJNA010000343">
    <property type="protein sequence ID" value="CAJ1375844.1"/>
    <property type="molecule type" value="Genomic_DNA"/>
</dbReference>
<organism evidence="3 4">
    <name type="scientific">Effrenium voratum</name>
    <dbReference type="NCBI Taxonomy" id="2562239"/>
    <lineage>
        <taxon>Eukaryota</taxon>
        <taxon>Sar</taxon>
        <taxon>Alveolata</taxon>
        <taxon>Dinophyceae</taxon>
        <taxon>Suessiales</taxon>
        <taxon>Symbiodiniaceae</taxon>
        <taxon>Effrenium</taxon>
    </lineage>
</organism>
<sequence>MDMNLGALRRQKHCSASMVDGCPRLKTLERSVEAYGMEFRFRELPVDSSDESEESVSDSWLDVVNVDKVRQTTKSMLSAHRKFVLRLSLALSVAFWVALLSIPVAMGHVHYWFFGVRGKLHETYRSLDCADTAYGKMTNVGTSGSPEMVHWKPDMGPWSDERNPNDVWCGMFPPLWEDYWPNMAQFIVFTVFVSTGDTVRLSWQGLVGTACACLNLQLMLCLYPEGAYGAQCASTGCTPQPYNEAVCILDVLLVLFLFLVSRADENTIKFGMSWHCAFMMEFMNPKKRRSKGFFEKLSGFNLRWIDNLVSDIMVTTMFGALISILATIIPRILVCLPPLANRVWIPENCKACADSICDVWLECINYLCGPEPSAKKFQLQRKIDLVKEKLADTKEQVEKAWWETCACGEGEMVRRKLKTFIRGAEGVQRILQSLSNCILHEDFQGQHKQFCEIMQKDIRELYDKARLLTDTCAQGVIDGIITADEEDSIQQLKAEVQKAQMDLVVAFRRNWHGSGISSNLAEEINFLCCLSYWACTVEQLADTVVEQKEKRSCGRKWWRYIQVGWSDTWAPDKVFEREHVKFVLRNWIPISVCFLLAYWVPTISVFTQYSTTMPSTLALLITRFSGSAFQKNLQRTLGVLLGKFWPILLKACWLVYPCESFERGVFQVITIFLFVACGGYVYFCNGTFSYIAVLVAGYGVYPLMVPCSSEAQEDFAAHYKEIGQVTVAITLQFVLESSLHRTSARELAVRKLEAAMDALTDGFRGFFDGDIAKMKEALAVESLLLEASTLAESADPSKQLAPNWSTPFNLRLYQQSVRLLRDMFAEFNMLFTACANQGWGDELVSDILQPLSSSPILQPMAEQLCQRHLMEALLLTLRHTSETPLNVELDAKTVAKPEAKPEARDELYLDLTRSIPVMRRKSKPESESKPSILHDTQARVTVAIRALENAASHMDRIAWLVVSEDVFCSG</sequence>
<keyword evidence="1" id="KW-0175">Coiled coil</keyword>
<evidence type="ECO:0000313" key="4">
    <source>
        <dbReference type="Proteomes" id="UP001178507"/>
    </source>
</evidence>
<protein>
    <submittedName>
        <fullName evidence="3">Uncharacterized protein</fullName>
    </submittedName>
</protein>